<dbReference type="InterPro" id="IPR003892">
    <property type="entry name" value="CUE"/>
</dbReference>
<dbReference type="CDD" id="cd14279">
    <property type="entry name" value="CUE"/>
    <property type="match status" value="1"/>
</dbReference>
<evidence type="ECO:0000256" key="1">
    <source>
        <dbReference type="SAM" id="MobiDB-lite"/>
    </source>
</evidence>
<evidence type="ECO:0000313" key="4">
    <source>
        <dbReference type="Proteomes" id="UP000435112"/>
    </source>
</evidence>
<feature type="region of interest" description="Disordered" evidence="1">
    <location>
        <begin position="220"/>
        <end position="303"/>
    </location>
</feature>
<dbReference type="InterPro" id="IPR009060">
    <property type="entry name" value="UBA-like_sf"/>
</dbReference>
<evidence type="ECO:0000313" key="3">
    <source>
        <dbReference type="EMBL" id="KAE9009521.1"/>
    </source>
</evidence>
<dbReference type="InterPro" id="IPR052772">
    <property type="entry name" value="Endo/PolyKinase_Domain-Protein"/>
</dbReference>
<proteinExistence type="predicted"/>
<dbReference type="SUPFAM" id="SSF46934">
    <property type="entry name" value="UBA-like"/>
    <property type="match status" value="1"/>
</dbReference>
<dbReference type="OrthoDB" id="3231855at2759"/>
<feature type="compositionally biased region" description="Basic residues" evidence="1">
    <location>
        <begin position="236"/>
        <end position="255"/>
    </location>
</feature>
<accession>A0A6A3KQE0</accession>
<dbReference type="PANTHER" id="PTHR46535:SF1">
    <property type="entry name" value="NEDD4-BINDING PROTEIN 2"/>
    <property type="match status" value="1"/>
</dbReference>
<feature type="domain" description="CUE" evidence="2">
    <location>
        <begin position="146"/>
        <end position="189"/>
    </location>
</feature>
<evidence type="ECO:0000259" key="2">
    <source>
        <dbReference type="PROSITE" id="PS51140"/>
    </source>
</evidence>
<dbReference type="EMBL" id="QXFU01001144">
    <property type="protein sequence ID" value="KAE9009521.1"/>
    <property type="molecule type" value="Genomic_DNA"/>
</dbReference>
<dbReference type="GO" id="GO:0004519">
    <property type="term" value="F:endonuclease activity"/>
    <property type="evidence" value="ECO:0007669"/>
    <property type="project" value="TreeGrafter"/>
</dbReference>
<reference evidence="3 4" key="1">
    <citation type="submission" date="2018-09" db="EMBL/GenBank/DDBJ databases">
        <title>Genomic investigation of the strawberry pathogen Phytophthora fragariae indicates pathogenicity is determined by transcriptional variation in three key races.</title>
        <authorList>
            <person name="Adams T.M."/>
            <person name="Armitage A.D."/>
            <person name="Sobczyk M.K."/>
            <person name="Bates H.J."/>
            <person name="Dunwell J.M."/>
            <person name="Nellist C.F."/>
            <person name="Harrison R.J."/>
        </authorList>
    </citation>
    <scope>NUCLEOTIDE SEQUENCE [LARGE SCALE GENOMIC DNA]</scope>
    <source>
        <strain evidence="3 4">SCRP324</strain>
    </source>
</reference>
<dbReference type="Pfam" id="PF02845">
    <property type="entry name" value="CUE"/>
    <property type="match status" value="1"/>
</dbReference>
<feature type="compositionally biased region" description="Pro residues" evidence="1">
    <location>
        <begin position="256"/>
        <end position="268"/>
    </location>
</feature>
<name>A0A6A3KQE0_9STRA</name>
<protein>
    <recommendedName>
        <fullName evidence="2">CUE domain-containing protein</fullName>
    </recommendedName>
</protein>
<dbReference type="PANTHER" id="PTHR46535">
    <property type="entry name" value="NEDD4-BINDING PROTEIN 2"/>
    <property type="match status" value="1"/>
</dbReference>
<comment type="caution">
    <text evidence="3">The sequence shown here is derived from an EMBL/GenBank/DDBJ whole genome shotgun (WGS) entry which is preliminary data.</text>
</comment>
<dbReference type="GO" id="GO:0005634">
    <property type="term" value="C:nucleus"/>
    <property type="evidence" value="ECO:0007669"/>
    <property type="project" value="TreeGrafter"/>
</dbReference>
<dbReference type="PROSITE" id="PS51140">
    <property type="entry name" value="CUE"/>
    <property type="match status" value="1"/>
</dbReference>
<dbReference type="GO" id="GO:0043130">
    <property type="term" value="F:ubiquitin binding"/>
    <property type="evidence" value="ECO:0007669"/>
    <property type="project" value="InterPro"/>
</dbReference>
<sequence length="531" mass="60021">MLHALSLSTEDAETTAQIDLVLEMTATFDADGFQLPPSVSRIEVKNALQVCGGDTSRAVDDVLSLAAIRALRLQEQQTLKERRRQDATLQLSELCSGLGLDKSSSFVTALQQLTVEERDELLASDGAFIQQLLLSLEEEEEEEEEENVHPLQHLLELYPDYKPEVVEDVLDSHDYDVNRAAEALHNLRALDHVQSYATVVNADARAAAQERELLVNGPKVDSLGQFPELGATSKTQLKKIKRQRRRQQKLQHAPHQRPPPKPSPPPITYPMLSLPARRQVKGKTKTTINAWDQQHAPHDKQESGITTQLKLERLKNLLPSIDSSVIQTTFFLNGCSSDATEATLREVYNLSLVKKELPPPTVTEEVEMAAAAADAQEQAAAARNARQSSRSSRAEDWTLVSSKHKVNAAREQLSDRYCAVLASFRRGQNILAVDRVRELSKARREHRDAQRQWAHDFFLAHKEHLKHQRPIDLHGMIVMEALWVAREAIEYCQAQRIRRPASDRLPRAAWRKVRWLEAFAEGSFYRLVAER</sequence>
<organism evidence="3 4">
    <name type="scientific">Phytophthora rubi</name>
    <dbReference type="NCBI Taxonomy" id="129364"/>
    <lineage>
        <taxon>Eukaryota</taxon>
        <taxon>Sar</taxon>
        <taxon>Stramenopiles</taxon>
        <taxon>Oomycota</taxon>
        <taxon>Peronosporomycetes</taxon>
        <taxon>Peronosporales</taxon>
        <taxon>Peronosporaceae</taxon>
        <taxon>Phytophthora</taxon>
    </lineage>
</organism>
<dbReference type="Proteomes" id="UP000435112">
    <property type="component" value="Unassembled WGS sequence"/>
</dbReference>
<feature type="compositionally biased region" description="Low complexity" evidence="1">
    <location>
        <begin position="377"/>
        <end position="391"/>
    </location>
</feature>
<feature type="region of interest" description="Disordered" evidence="1">
    <location>
        <begin position="377"/>
        <end position="396"/>
    </location>
</feature>
<dbReference type="AlphaFoldDB" id="A0A6A3KQE0"/>
<gene>
    <name evidence="3" type="ORF">PR002_g15592</name>
</gene>